<evidence type="ECO:0000259" key="12">
    <source>
        <dbReference type="PROSITE" id="PS50109"/>
    </source>
</evidence>
<dbReference type="STRING" id="1166340.SAMN05192583_1802"/>
<keyword evidence="6 11" id="KW-0812">Transmembrane</keyword>
<dbReference type="InterPro" id="IPR005467">
    <property type="entry name" value="His_kinase_dom"/>
</dbReference>
<protein>
    <recommendedName>
        <fullName evidence="3">histidine kinase</fullName>
        <ecNumber evidence="3">2.7.13.3</ecNumber>
    </recommendedName>
</protein>
<dbReference type="RefSeq" id="WP_093665338.1">
    <property type="nucleotide sequence ID" value="NZ_FOCF01000003.1"/>
</dbReference>
<reference evidence="15" key="1">
    <citation type="submission" date="2016-10" db="EMBL/GenBank/DDBJ databases">
        <authorList>
            <person name="Varghese N."/>
            <person name="Submissions S."/>
        </authorList>
    </citation>
    <scope>NUCLEOTIDE SEQUENCE [LARGE SCALE GENOMIC DNA]</scope>
    <source>
        <strain evidence="15">S6-262</strain>
    </source>
</reference>
<dbReference type="PROSITE" id="PS50109">
    <property type="entry name" value="HIS_KIN"/>
    <property type="match status" value="1"/>
</dbReference>
<keyword evidence="8 11" id="KW-1133">Transmembrane helix</keyword>
<dbReference type="OrthoDB" id="9815202at2"/>
<dbReference type="Pfam" id="PF02518">
    <property type="entry name" value="HATPase_c"/>
    <property type="match status" value="1"/>
</dbReference>
<dbReference type="PROSITE" id="PS50885">
    <property type="entry name" value="HAMP"/>
    <property type="match status" value="1"/>
</dbReference>
<dbReference type="PRINTS" id="PR00344">
    <property type="entry name" value="BCTRLSENSOR"/>
</dbReference>
<keyword evidence="7 14" id="KW-0418">Kinase</keyword>
<name>A0A1H8D030_9SPHN</name>
<evidence type="ECO:0000256" key="11">
    <source>
        <dbReference type="SAM" id="Phobius"/>
    </source>
</evidence>
<feature type="domain" description="Histidine kinase" evidence="12">
    <location>
        <begin position="232"/>
        <end position="444"/>
    </location>
</feature>
<evidence type="ECO:0000259" key="13">
    <source>
        <dbReference type="PROSITE" id="PS50885"/>
    </source>
</evidence>
<keyword evidence="5" id="KW-0808">Transferase</keyword>
<organism evidence="14 15">
    <name type="scientific">Sphingomonas gellani</name>
    <dbReference type="NCBI Taxonomy" id="1166340"/>
    <lineage>
        <taxon>Bacteria</taxon>
        <taxon>Pseudomonadati</taxon>
        <taxon>Pseudomonadota</taxon>
        <taxon>Alphaproteobacteria</taxon>
        <taxon>Sphingomonadales</taxon>
        <taxon>Sphingomonadaceae</taxon>
        <taxon>Sphingomonas</taxon>
    </lineage>
</organism>
<dbReference type="InterPro" id="IPR003594">
    <property type="entry name" value="HATPase_dom"/>
</dbReference>
<feature type="transmembrane region" description="Helical" evidence="11">
    <location>
        <begin position="151"/>
        <end position="173"/>
    </location>
</feature>
<dbReference type="Gene3D" id="3.30.565.10">
    <property type="entry name" value="Histidine kinase-like ATPase, C-terminal domain"/>
    <property type="match status" value="1"/>
</dbReference>
<dbReference type="Gene3D" id="6.10.340.10">
    <property type="match status" value="1"/>
</dbReference>
<evidence type="ECO:0000256" key="7">
    <source>
        <dbReference type="ARBA" id="ARBA00022777"/>
    </source>
</evidence>
<dbReference type="PANTHER" id="PTHR45436:SF8">
    <property type="entry name" value="HISTIDINE KINASE"/>
    <property type="match status" value="1"/>
</dbReference>
<dbReference type="InterPro" id="IPR050428">
    <property type="entry name" value="TCS_sensor_his_kinase"/>
</dbReference>
<comment type="catalytic activity">
    <reaction evidence="1">
        <text>ATP + protein L-histidine = ADP + protein N-phospho-L-histidine.</text>
        <dbReference type="EC" id="2.7.13.3"/>
    </reaction>
</comment>
<dbReference type="PANTHER" id="PTHR45436">
    <property type="entry name" value="SENSOR HISTIDINE KINASE YKOH"/>
    <property type="match status" value="1"/>
</dbReference>
<gene>
    <name evidence="14" type="ORF">SAMN05192583_1802</name>
</gene>
<evidence type="ECO:0000256" key="1">
    <source>
        <dbReference type="ARBA" id="ARBA00000085"/>
    </source>
</evidence>
<keyword evidence="10 11" id="KW-0472">Membrane</keyword>
<sequence>MQSLRTLTVAFLALFALATGLTGYATYTTARRTIAMLVDRRIAAVADTVLEDVAPGDRATILARIDTLSRRRDTGDIGFELIDPRGTWLGGNVALPRRPPVGLSTLHGTDRIAGLSTGRALVRDAGHGLRLAVIAETEPVEGYGPVRLRNAVIGFGAIALVVLGGTVMFGLLIRRRIGDMRSTAEAIVDGDLSRRVPVPAGGGAFAAQAVAFNHMLDRIVALMTSLRHVSADVAHDMRTPLARLRAKLERLANDATSTEQAAALEDAIAQCDALLAMFGAVLRITEVESGSRHAAFATIDIVSLAADVVDSLSPLATKAGQYIAMDAPPALTVTGDAGLLGQALMNLAENALNHTPAGARVRVSIHATGERATVCVEDDGLGIAPADRALALRRFGRLDASRHRPGHGLGLPLADAIARLHGGALVLDDARPGLRACFTLPVAN</sequence>
<dbReference type="SUPFAM" id="SSF47384">
    <property type="entry name" value="Homodimeric domain of signal transducing histidine kinase"/>
    <property type="match status" value="1"/>
</dbReference>
<dbReference type="CDD" id="cd00075">
    <property type="entry name" value="HATPase"/>
    <property type="match status" value="1"/>
</dbReference>
<evidence type="ECO:0000313" key="15">
    <source>
        <dbReference type="Proteomes" id="UP000199206"/>
    </source>
</evidence>
<evidence type="ECO:0000256" key="9">
    <source>
        <dbReference type="ARBA" id="ARBA00023012"/>
    </source>
</evidence>
<dbReference type="GO" id="GO:0005886">
    <property type="term" value="C:plasma membrane"/>
    <property type="evidence" value="ECO:0007669"/>
    <property type="project" value="TreeGrafter"/>
</dbReference>
<feature type="domain" description="HAMP" evidence="13">
    <location>
        <begin position="171"/>
        <end position="224"/>
    </location>
</feature>
<dbReference type="CDD" id="cd00082">
    <property type="entry name" value="HisKA"/>
    <property type="match status" value="1"/>
</dbReference>
<dbReference type="GO" id="GO:0000155">
    <property type="term" value="F:phosphorelay sensor kinase activity"/>
    <property type="evidence" value="ECO:0007669"/>
    <property type="project" value="InterPro"/>
</dbReference>
<dbReference type="Proteomes" id="UP000199206">
    <property type="component" value="Unassembled WGS sequence"/>
</dbReference>
<dbReference type="SMART" id="SM00388">
    <property type="entry name" value="HisKA"/>
    <property type="match status" value="1"/>
</dbReference>
<dbReference type="AlphaFoldDB" id="A0A1H8D030"/>
<keyword evidence="9" id="KW-0902">Two-component regulatory system</keyword>
<dbReference type="SMART" id="SM00387">
    <property type="entry name" value="HATPase_c"/>
    <property type="match status" value="1"/>
</dbReference>
<dbReference type="Pfam" id="PF00512">
    <property type="entry name" value="HisKA"/>
    <property type="match status" value="1"/>
</dbReference>
<dbReference type="SUPFAM" id="SSF55874">
    <property type="entry name" value="ATPase domain of HSP90 chaperone/DNA topoisomerase II/histidine kinase"/>
    <property type="match status" value="1"/>
</dbReference>
<accession>A0A1H8D030</accession>
<evidence type="ECO:0000256" key="10">
    <source>
        <dbReference type="ARBA" id="ARBA00023136"/>
    </source>
</evidence>
<dbReference type="EC" id="2.7.13.3" evidence="3"/>
<dbReference type="InterPro" id="IPR036097">
    <property type="entry name" value="HisK_dim/P_sf"/>
</dbReference>
<comment type="subcellular location">
    <subcellularLocation>
        <location evidence="2">Membrane</location>
    </subcellularLocation>
</comment>
<evidence type="ECO:0000256" key="5">
    <source>
        <dbReference type="ARBA" id="ARBA00022679"/>
    </source>
</evidence>
<evidence type="ECO:0000256" key="6">
    <source>
        <dbReference type="ARBA" id="ARBA00022692"/>
    </source>
</evidence>
<keyword evidence="15" id="KW-1185">Reference proteome</keyword>
<evidence type="ECO:0000256" key="2">
    <source>
        <dbReference type="ARBA" id="ARBA00004370"/>
    </source>
</evidence>
<evidence type="ECO:0000256" key="3">
    <source>
        <dbReference type="ARBA" id="ARBA00012438"/>
    </source>
</evidence>
<dbReference type="SMART" id="SM00304">
    <property type="entry name" value="HAMP"/>
    <property type="match status" value="1"/>
</dbReference>
<dbReference type="InterPro" id="IPR004358">
    <property type="entry name" value="Sig_transdc_His_kin-like_C"/>
</dbReference>
<keyword evidence="4" id="KW-0597">Phosphoprotein</keyword>
<dbReference type="InterPro" id="IPR036890">
    <property type="entry name" value="HATPase_C_sf"/>
</dbReference>
<evidence type="ECO:0000256" key="8">
    <source>
        <dbReference type="ARBA" id="ARBA00022989"/>
    </source>
</evidence>
<dbReference type="Gene3D" id="1.10.287.130">
    <property type="match status" value="1"/>
</dbReference>
<dbReference type="EMBL" id="FOCF01000003">
    <property type="protein sequence ID" value="SEM99984.1"/>
    <property type="molecule type" value="Genomic_DNA"/>
</dbReference>
<dbReference type="InterPro" id="IPR003661">
    <property type="entry name" value="HisK_dim/P_dom"/>
</dbReference>
<dbReference type="InterPro" id="IPR003660">
    <property type="entry name" value="HAMP_dom"/>
</dbReference>
<evidence type="ECO:0000256" key="4">
    <source>
        <dbReference type="ARBA" id="ARBA00022553"/>
    </source>
</evidence>
<proteinExistence type="predicted"/>
<evidence type="ECO:0000313" key="14">
    <source>
        <dbReference type="EMBL" id="SEM99984.1"/>
    </source>
</evidence>
<dbReference type="Pfam" id="PF00672">
    <property type="entry name" value="HAMP"/>
    <property type="match status" value="1"/>
</dbReference>